<dbReference type="RefSeq" id="WP_116077609.1">
    <property type="nucleotide sequence ID" value="NZ_CP187630.1"/>
</dbReference>
<accession>A0A3D8WVT1</accession>
<dbReference type="AlphaFoldDB" id="A0A3D8WVT1"/>
<dbReference type="PANTHER" id="PTHR38463">
    <property type="entry name" value="STRESS RESPONSE PROTEIN YSNF"/>
    <property type="match status" value="1"/>
</dbReference>
<name>A0A3D8WVT1_PRIMG</name>
<dbReference type="Proteomes" id="UP000256519">
    <property type="component" value="Unassembled WGS sequence"/>
</dbReference>
<evidence type="ECO:0000313" key="3">
    <source>
        <dbReference type="EMBL" id="RDZ09324.1"/>
    </source>
</evidence>
<organism evidence="3 4">
    <name type="scientific">Priestia megaterium</name>
    <name type="common">Bacillus megaterium</name>
    <dbReference type="NCBI Taxonomy" id="1404"/>
    <lineage>
        <taxon>Bacteria</taxon>
        <taxon>Bacillati</taxon>
        <taxon>Bacillota</taxon>
        <taxon>Bacilli</taxon>
        <taxon>Bacillales</taxon>
        <taxon>Bacillaceae</taxon>
        <taxon>Priestia</taxon>
    </lineage>
</organism>
<dbReference type="InterPro" id="IPR052967">
    <property type="entry name" value="Stress_Response_Assoc"/>
</dbReference>
<feature type="coiled-coil region" evidence="1">
    <location>
        <begin position="10"/>
        <end position="37"/>
    </location>
</feature>
<dbReference type="PANTHER" id="PTHR38463:SF1">
    <property type="entry name" value="STRESS RESPONSE PROTEIN YSNF"/>
    <property type="match status" value="1"/>
</dbReference>
<comment type="caution">
    <text evidence="3">The sequence shown here is derived from an EMBL/GenBank/DDBJ whole genome shotgun (WGS) entry which is preliminary data.</text>
</comment>
<protein>
    <recommendedName>
        <fullName evidence="2">DUF2382 domain-containing protein</fullName>
    </recommendedName>
</protein>
<keyword evidence="1" id="KW-0175">Coiled coil</keyword>
<sequence length="150" mass="17009">MNNFFGLFENEEEKAQNNHENEKLRLHKEELDITKNKIDAGEVTLTKEVIEEQQTVDVPVTHEEVVIERRAIDNEPSNSSISDEETIHIPLSEEQVHVGKHTVTTGEVSAYKRNVEETQHVEETLKREEAHVDTTGHVNIASNDTGSSID</sequence>
<dbReference type="Pfam" id="PF09557">
    <property type="entry name" value="DUF2382"/>
    <property type="match status" value="1"/>
</dbReference>
<dbReference type="EMBL" id="PQWM01000036">
    <property type="protein sequence ID" value="RDZ09324.1"/>
    <property type="molecule type" value="Genomic_DNA"/>
</dbReference>
<gene>
    <name evidence="3" type="ORF">C3744_24805</name>
</gene>
<evidence type="ECO:0000259" key="2">
    <source>
        <dbReference type="Pfam" id="PF09557"/>
    </source>
</evidence>
<evidence type="ECO:0000256" key="1">
    <source>
        <dbReference type="SAM" id="Coils"/>
    </source>
</evidence>
<evidence type="ECO:0000313" key="4">
    <source>
        <dbReference type="Proteomes" id="UP000256519"/>
    </source>
</evidence>
<feature type="domain" description="DUF2382" evidence="2">
    <location>
        <begin position="24"/>
        <end position="132"/>
    </location>
</feature>
<proteinExistence type="predicted"/>
<reference evidence="3 4" key="1">
    <citation type="journal article" date="2018" name="Appl. Environ. Microbiol.">
        <title>Antimicrobial susceptibility testing and tentative epidemiological cut-off values of five Bacillus species relevant for use as animal feed additives or for plant protection.</title>
        <authorList>
            <person name="Agerso Y."/>
            <person name="Stuer-Lauridsen B."/>
            <person name="Bjerre K."/>
            <person name="Jensen M.G."/>
            <person name="Johansen E."/>
            <person name="Bennedsen M."/>
            <person name="Brockmann E."/>
            <person name="Nielsen B."/>
        </authorList>
    </citation>
    <scope>NUCLEOTIDE SEQUENCE [LARGE SCALE GENOMIC DNA]</scope>
    <source>
        <strain evidence="3 4">CHCC20162</strain>
    </source>
</reference>
<dbReference type="NCBIfam" id="TIGR02271">
    <property type="entry name" value="YsnF/AvaK domain"/>
    <property type="match status" value="1"/>
</dbReference>
<dbReference type="InterPro" id="IPR019060">
    <property type="entry name" value="DUF2382"/>
</dbReference>